<proteinExistence type="inferred from homology"/>
<protein>
    <submittedName>
        <fullName evidence="7">Glycosyl transferase</fullName>
    </submittedName>
</protein>
<dbReference type="InterPro" id="IPR001173">
    <property type="entry name" value="Glyco_trans_2-like"/>
</dbReference>
<comment type="caution">
    <text evidence="7">The sequence shown here is derived from an EMBL/GenBank/DDBJ whole genome shotgun (WGS) entry which is preliminary data.</text>
</comment>
<comment type="similarity">
    <text evidence="1">Belongs to the glycosyltransferase 2 family.</text>
</comment>
<evidence type="ECO:0000256" key="4">
    <source>
        <dbReference type="SAM" id="Phobius"/>
    </source>
</evidence>
<dbReference type="EMBL" id="NGNV01000022">
    <property type="protein sequence ID" value="OYR88108.1"/>
    <property type="molecule type" value="Genomic_DNA"/>
</dbReference>
<dbReference type="SUPFAM" id="SSF53448">
    <property type="entry name" value="Nucleotide-diphospho-sugar transferases"/>
    <property type="match status" value="1"/>
</dbReference>
<feature type="transmembrane region" description="Helical" evidence="4">
    <location>
        <begin position="327"/>
        <end position="347"/>
    </location>
</feature>
<evidence type="ECO:0000256" key="2">
    <source>
        <dbReference type="ARBA" id="ARBA00022676"/>
    </source>
</evidence>
<name>A0A256LE39_9LACO</name>
<feature type="domain" description="Glycosyltransferase 2-like" evidence="5">
    <location>
        <begin position="131"/>
        <end position="345"/>
    </location>
</feature>
<reference evidence="8 9" key="3">
    <citation type="submission" date="2017-09" db="EMBL/GenBank/DDBJ databases">
        <title>Tripartite evolution among Lactobacillus johnsonii, Lactobacillus taiwanensis, Lactobacillus reuteri and their rodent host.</title>
        <authorList>
            <person name="Wang T."/>
            <person name="Knowles S."/>
            <person name="Cheng C."/>
        </authorList>
    </citation>
    <scope>NUCLEOTIDE SEQUENCE [LARGE SCALE GENOMIC DNA]</scope>
    <source>
        <strain evidence="7 8">609q</strain>
        <strain evidence="6 9">609u</strain>
    </source>
</reference>
<dbReference type="Gene3D" id="3.90.550.10">
    <property type="entry name" value="Spore Coat Polysaccharide Biosynthesis Protein SpsA, Chain A"/>
    <property type="match status" value="1"/>
</dbReference>
<feature type="transmembrane region" description="Helical" evidence="4">
    <location>
        <begin position="359"/>
        <end position="384"/>
    </location>
</feature>
<dbReference type="PANTHER" id="PTHR43630:SF1">
    <property type="entry name" value="POLY-BETA-1,6-N-ACETYL-D-GLUCOSAMINE SYNTHASE"/>
    <property type="match status" value="1"/>
</dbReference>
<dbReference type="GO" id="GO:0016757">
    <property type="term" value="F:glycosyltransferase activity"/>
    <property type="evidence" value="ECO:0007669"/>
    <property type="project" value="UniProtKB-KW"/>
</dbReference>
<dbReference type="Pfam" id="PF13632">
    <property type="entry name" value="Glyco_trans_2_3"/>
    <property type="match status" value="1"/>
</dbReference>
<dbReference type="PANTHER" id="PTHR43630">
    <property type="entry name" value="POLY-BETA-1,6-N-ACETYL-D-GLUCOSAMINE SYNTHASE"/>
    <property type="match status" value="1"/>
</dbReference>
<keyword evidence="3 7" id="KW-0808">Transferase</keyword>
<evidence type="ECO:0000259" key="5">
    <source>
        <dbReference type="Pfam" id="PF13632"/>
    </source>
</evidence>
<keyword evidence="2" id="KW-0328">Glycosyltransferase</keyword>
<reference evidence="6" key="2">
    <citation type="submission" date="2017-05" db="EMBL/GenBank/DDBJ databases">
        <authorList>
            <person name="Lin X.B."/>
            <person name="Stothard P."/>
            <person name="Tasseva G."/>
            <person name="Walter J."/>
        </authorList>
    </citation>
    <scope>NUCLEOTIDE SEQUENCE</scope>
    <source>
        <strain evidence="6">609u</strain>
    </source>
</reference>
<evidence type="ECO:0000256" key="1">
    <source>
        <dbReference type="ARBA" id="ARBA00006739"/>
    </source>
</evidence>
<feature type="transmembrane region" description="Helical" evidence="4">
    <location>
        <begin position="298"/>
        <end position="320"/>
    </location>
</feature>
<keyword evidence="9" id="KW-1185">Reference proteome</keyword>
<evidence type="ECO:0000313" key="9">
    <source>
        <dbReference type="Proteomes" id="UP000216316"/>
    </source>
</evidence>
<evidence type="ECO:0000313" key="6">
    <source>
        <dbReference type="EMBL" id="OYR88108.1"/>
    </source>
</evidence>
<evidence type="ECO:0000256" key="3">
    <source>
        <dbReference type="ARBA" id="ARBA00022679"/>
    </source>
</evidence>
<sequence>MFIYVLWVVLLIIWGKNTKSFLSKNISKIDPKYHLVVLVPAMNEEAVIRRTIKQFLKSTAGLSQVEMVIIDDDSSDKTSSITKMVIAQEKTDRVKLLERKKPNAQIGKGEALNWAYSRLISQNNYDPRYLIIEVMDADAYMTAKGYRKILQYFSVDENLDLLQTRVGMIKITNWLHILQDIEFALINDWIQNTRNIISNAAASGNGQCIRASAVDTNRPWGNALLEDFEFSTRFLLNGKKTLYAHDIVVFQEAVSHPLAFIRQRSRWVQGGLDCLVNYWGKIISNDNLNLRAKCEMTFYMILPIITLITGASHLIVLGFVSINAEGYWRLLVLLISINIIWCGYLGWKYWKLTLSKQYVLMASMLISFPIYNLLLYISIIIAFYKKIRGNSYWVKTTHGEDELKRKK</sequence>
<evidence type="ECO:0000313" key="8">
    <source>
        <dbReference type="Proteomes" id="UP000215828"/>
    </source>
</evidence>
<gene>
    <name evidence="6" type="ORF">CBF53_05445</name>
    <name evidence="7" type="ORF">CBF70_06135</name>
</gene>
<dbReference type="EMBL" id="NGNX01000022">
    <property type="protein sequence ID" value="OYR91580.1"/>
    <property type="molecule type" value="Genomic_DNA"/>
</dbReference>
<keyword evidence="4" id="KW-0812">Transmembrane</keyword>
<accession>A0A256LE39</accession>
<dbReference type="InterPro" id="IPR029044">
    <property type="entry name" value="Nucleotide-diphossugar_trans"/>
</dbReference>
<evidence type="ECO:0000313" key="7">
    <source>
        <dbReference type="EMBL" id="OYR91580.1"/>
    </source>
</evidence>
<organism evidence="7 8">
    <name type="scientific">Lactobacillus taiwanensis</name>
    <dbReference type="NCBI Taxonomy" id="508451"/>
    <lineage>
        <taxon>Bacteria</taxon>
        <taxon>Bacillati</taxon>
        <taxon>Bacillota</taxon>
        <taxon>Bacilli</taxon>
        <taxon>Lactobacillales</taxon>
        <taxon>Lactobacillaceae</taxon>
        <taxon>Lactobacillus</taxon>
    </lineage>
</organism>
<keyword evidence="4" id="KW-1133">Transmembrane helix</keyword>
<dbReference type="Proteomes" id="UP000215828">
    <property type="component" value="Unassembled WGS sequence"/>
</dbReference>
<reference evidence="7 8" key="1">
    <citation type="submission" date="2017-04" db="EMBL/GenBank/DDBJ databases">
        <authorList>
            <person name="Afonso C.L."/>
            <person name="Miller P.J."/>
            <person name="Scott M.A."/>
            <person name="Spackman E."/>
            <person name="Goraichik I."/>
            <person name="Dimitrov K.M."/>
            <person name="Suarez D.L."/>
            <person name="Swayne D.E."/>
        </authorList>
    </citation>
    <scope>NUCLEOTIDE SEQUENCE [LARGE SCALE GENOMIC DNA]</scope>
    <source>
        <strain evidence="7 8">609q</strain>
    </source>
</reference>
<dbReference type="Proteomes" id="UP000216316">
    <property type="component" value="Unassembled WGS sequence"/>
</dbReference>
<keyword evidence="4" id="KW-0472">Membrane</keyword>
<dbReference type="AlphaFoldDB" id="A0A256LE39"/>